<proteinExistence type="predicted"/>
<dbReference type="VEuPathDB" id="VectorBase:RSAN_052564"/>
<dbReference type="PANTHER" id="PTHR46289">
    <property type="entry name" value="52 KDA REPRESSOR OF THE INHIBITOR OF THE PROTEIN KINASE-LIKE PROTEIN-RELATED"/>
    <property type="match status" value="1"/>
</dbReference>
<dbReference type="Pfam" id="PF05699">
    <property type="entry name" value="Dimer_Tnp_hAT"/>
    <property type="match status" value="1"/>
</dbReference>
<evidence type="ECO:0000256" key="2">
    <source>
        <dbReference type="ARBA" id="ARBA00022490"/>
    </source>
</evidence>
<dbReference type="InterPro" id="IPR015116">
    <property type="entry name" value="Cdc42-bd-like"/>
</dbReference>
<accession>A0A9D4PM12</accession>
<reference evidence="6" key="1">
    <citation type="journal article" date="2020" name="Cell">
        <title>Large-Scale Comparative Analyses of Tick Genomes Elucidate Their Genetic Diversity and Vector Capacities.</title>
        <authorList>
            <consortium name="Tick Genome and Microbiome Consortium (TIGMIC)"/>
            <person name="Jia N."/>
            <person name="Wang J."/>
            <person name="Shi W."/>
            <person name="Du L."/>
            <person name="Sun Y."/>
            <person name="Zhan W."/>
            <person name="Jiang J.F."/>
            <person name="Wang Q."/>
            <person name="Zhang B."/>
            <person name="Ji P."/>
            <person name="Bell-Sakyi L."/>
            <person name="Cui X.M."/>
            <person name="Yuan T.T."/>
            <person name="Jiang B.G."/>
            <person name="Yang W.F."/>
            <person name="Lam T.T."/>
            <person name="Chang Q.C."/>
            <person name="Ding S.J."/>
            <person name="Wang X.J."/>
            <person name="Zhu J.G."/>
            <person name="Ruan X.D."/>
            <person name="Zhao L."/>
            <person name="Wei J.T."/>
            <person name="Ye R.Z."/>
            <person name="Que T.C."/>
            <person name="Du C.H."/>
            <person name="Zhou Y.H."/>
            <person name="Cheng J.X."/>
            <person name="Dai P.F."/>
            <person name="Guo W.B."/>
            <person name="Han X.H."/>
            <person name="Huang E.J."/>
            <person name="Li L.F."/>
            <person name="Wei W."/>
            <person name="Gao Y.C."/>
            <person name="Liu J.Z."/>
            <person name="Shao H.Z."/>
            <person name="Wang X."/>
            <person name="Wang C.C."/>
            <person name="Yang T.C."/>
            <person name="Huo Q.B."/>
            <person name="Li W."/>
            <person name="Chen H.Y."/>
            <person name="Chen S.E."/>
            <person name="Zhou L.G."/>
            <person name="Ni X.B."/>
            <person name="Tian J.H."/>
            <person name="Sheng Y."/>
            <person name="Liu T."/>
            <person name="Pan Y.S."/>
            <person name="Xia L.Y."/>
            <person name="Li J."/>
            <person name="Zhao F."/>
            <person name="Cao W.C."/>
        </authorList>
    </citation>
    <scope>NUCLEOTIDE SEQUENCE</scope>
    <source>
        <strain evidence="6">Rsan-2018</strain>
    </source>
</reference>
<dbReference type="Proteomes" id="UP000821837">
    <property type="component" value="Chromosome 6"/>
</dbReference>
<dbReference type="Pfam" id="PF09027">
    <property type="entry name" value="GTPase_binding"/>
    <property type="match status" value="1"/>
</dbReference>
<reference evidence="6" key="2">
    <citation type="submission" date="2021-09" db="EMBL/GenBank/DDBJ databases">
        <authorList>
            <person name="Jia N."/>
            <person name="Wang J."/>
            <person name="Shi W."/>
            <person name="Du L."/>
            <person name="Sun Y."/>
            <person name="Zhan W."/>
            <person name="Jiang J."/>
            <person name="Wang Q."/>
            <person name="Zhang B."/>
            <person name="Ji P."/>
            <person name="Sakyi L.B."/>
            <person name="Cui X."/>
            <person name="Yuan T."/>
            <person name="Jiang B."/>
            <person name="Yang W."/>
            <person name="Lam T.T.-Y."/>
            <person name="Chang Q."/>
            <person name="Ding S."/>
            <person name="Wang X."/>
            <person name="Zhu J."/>
            <person name="Ruan X."/>
            <person name="Zhao L."/>
            <person name="Wei J."/>
            <person name="Que T."/>
            <person name="Du C."/>
            <person name="Cheng J."/>
            <person name="Dai P."/>
            <person name="Han X."/>
            <person name="Huang E."/>
            <person name="Gao Y."/>
            <person name="Liu J."/>
            <person name="Shao H."/>
            <person name="Ye R."/>
            <person name="Li L."/>
            <person name="Wei W."/>
            <person name="Wang X."/>
            <person name="Wang C."/>
            <person name="Huo Q."/>
            <person name="Li W."/>
            <person name="Guo W."/>
            <person name="Chen H."/>
            <person name="Chen S."/>
            <person name="Zhou L."/>
            <person name="Zhou L."/>
            <person name="Ni X."/>
            <person name="Tian J."/>
            <person name="Zhou Y."/>
            <person name="Sheng Y."/>
            <person name="Liu T."/>
            <person name="Pan Y."/>
            <person name="Xia L."/>
            <person name="Li J."/>
            <person name="Zhao F."/>
            <person name="Cao W."/>
        </authorList>
    </citation>
    <scope>NUCLEOTIDE SEQUENCE</scope>
    <source>
        <strain evidence="6">Rsan-2018</strain>
        <tissue evidence="6">Larvae</tissue>
    </source>
</reference>
<dbReference type="AlphaFoldDB" id="A0A9D4PM12"/>
<evidence type="ECO:0008006" key="8">
    <source>
        <dbReference type="Google" id="ProtNLM"/>
    </source>
</evidence>
<gene>
    <name evidence="6" type="ORF">HPB52_008050</name>
</gene>
<keyword evidence="7" id="KW-1185">Reference proteome</keyword>
<keyword evidence="2" id="KW-0963">Cytoplasm</keyword>
<dbReference type="VEuPathDB" id="VectorBase:RSAN_056039"/>
<comment type="subcellular location">
    <subcellularLocation>
        <location evidence="1">Cytoplasm</location>
    </subcellularLocation>
</comment>
<evidence type="ECO:0000313" key="6">
    <source>
        <dbReference type="EMBL" id="KAH7947169.1"/>
    </source>
</evidence>
<protein>
    <recommendedName>
        <fullName evidence="8">HAT C-terminal dimerisation domain-containing protein</fullName>
    </recommendedName>
</protein>
<sequence length="227" mass="25674">MDVSGRTWGNPGSIDELYLRNPMEPPDLLGLPPENDEPPPPLAARLQELARRSSQNNPIAKRTTRMRQYSYNRFVDDDPGREGGQASPIRLLASLASSTASVLEGPLKLRPQSLTVGVHHRNRLASHNRKILQEQQAEGKALEMCNRDFFPNIHSLLSILATLPVSTSTPERTFSTLRRLKSYLRNHMNNDRLTGLALLSIHRELQVTPEQVLTEFCKLPRRKNFLV</sequence>
<evidence type="ECO:0000313" key="7">
    <source>
        <dbReference type="Proteomes" id="UP000821837"/>
    </source>
</evidence>
<dbReference type="PANTHER" id="PTHR46289:SF14">
    <property type="entry name" value="DUF4371 DOMAIN-CONTAINING PROTEIN"/>
    <property type="match status" value="1"/>
</dbReference>
<dbReference type="GO" id="GO:0046983">
    <property type="term" value="F:protein dimerization activity"/>
    <property type="evidence" value="ECO:0007669"/>
    <property type="project" value="InterPro"/>
</dbReference>
<feature type="region of interest" description="Disordered" evidence="3">
    <location>
        <begin position="1"/>
        <end position="42"/>
    </location>
</feature>
<dbReference type="GO" id="GO:0005737">
    <property type="term" value="C:cytoplasm"/>
    <property type="evidence" value="ECO:0007669"/>
    <property type="project" value="UniProtKB-SubCell"/>
</dbReference>
<dbReference type="InterPro" id="IPR008906">
    <property type="entry name" value="HATC_C_dom"/>
</dbReference>
<feature type="domain" description="Cdc42 binding" evidence="5">
    <location>
        <begin position="2"/>
        <end position="39"/>
    </location>
</feature>
<evidence type="ECO:0000259" key="5">
    <source>
        <dbReference type="Pfam" id="PF09027"/>
    </source>
</evidence>
<evidence type="ECO:0000256" key="3">
    <source>
        <dbReference type="SAM" id="MobiDB-lite"/>
    </source>
</evidence>
<organism evidence="6 7">
    <name type="scientific">Rhipicephalus sanguineus</name>
    <name type="common">Brown dog tick</name>
    <name type="synonym">Ixodes sanguineus</name>
    <dbReference type="NCBI Taxonomy" id="34632"/>
    <lineage>
        <taxon>Eukaryota</taxon>
        <taxon>Metazoa</taxon>
        <taxon>Ecdysozoa</taxon>
        <taxon>Arthropoda</taxon>
        <taxon>Chelicerata</taxon>
        <taxon>Arachnida</taxon>
        <taxon>Acari</taxon>
        <taxon>Parasitiformes</taxon>
        <taxon>Ixodida</taxon>
        <taxon>Ixodoidea</taxon>
        <taxon>Ixodidae</taxon>
        <taxon>Rhipicephalinae</taxon>
        <taxon>Rhipicephalus</taxon>
        <taxon>Rhipicephalus</taxon>
    </lineage>
</organism>
<name>A0A9D4PM12_RHISA</name>
<feature type="domain" description="HAT C-terminal dimerisation" evidence="4">
    <location>
        <begin position="145"/>
        <end position="205"/>
    </location>
</feature>
<comment type="caution">
    <text evidence="6">The sequence shown here is derived from an EMBL/GenBank/DDBJ whole genome shotgun (WGS) entry which is preliminary data.</text>
</comment>
<dbReference type="EMBL" id="JABSTV010001252">
    <property type="protein sequence ID" value="KAH7947169.1"/>
    <property type="molecule type" value="Genomic_DNA"/>
</dbReference>
<dbReference type="InterPro" id="IPR052958">
    <property type="entry name" value="IFN-induced_PKR_regulator"/>
</dbReference>
<evidence type="ECO:0000256" key="1">
    <source>
        <dbReference type="ARBA" id="ARBA00004496"/>
    </source>
</evidence>
<evidence type="ECO:0000259" key="4">
    <source>
        <dbReference type="Pfam" id="PF05699"/>
    </source>
</evidence>